<accession>A0A8D7FB59</accession>
<organism evidence="1">
    <name type="scientific">Musa acuminata subsp. malaccensis</name>
    <name type="common">Wild banana</name>
    <name type="synonym">Musa malaccensis</name>
    <dbReference type="NCBI Taxonomy" id="214687"/>
    <lineage>
        <taxon>Eukaryota</taxon>
        <taxon>Viridiplantae</taxon>
        <taxon>Streptophyta</taxon>
        <taxon>Embryophyta</taxon>
        <taxon>Tracheophyta</taxon>
        <taxon>Spermatophyta</taxon>
        <taxon>Magnoliopsida</taxon>
        <taxon>Liliopsida</taxon>
        <taxon>Zingiberales</taxon>
        <taxon>Musaceae</taxon>
        <taxon>Musa</taxon>
    </lineage>
</organism>
<proteinExistence type="predicted"/>
<evidence type="ECO:0000313" key="1">
    <source>
        <dbReference type="EMBL" id="CAG1848891.1"/>
    </source>
</evidence>
<dbReference type="AlphaFoldDB" id="A0A8D7FB59"/>
<gene>
    <name evidence="1" type="ORF">GSMUA_204770.1</name>
</gene>
<dbReference type="EMBL" id="HG996468">
    <property type="protein sequence ID" value="CAG1848891.1"/>
    <property type="molecule type" value="Genomic_DNA"/>
</dbReference>
<reference evidence="1" key="1">
    <citation type="submission" date="2021-03" db="EMBL/GenBank/DDBJ databases">
        <authorList>
            <consortium name="Genoscope - CEA"/>
            <person name="William W."/>
        </authorList>
    </citation>
    <scope>NUCLEOTIDE SEQUENCE</scope>
    <source>
        <strain evidence="1">Doubled-haploid Pahang</strain>
    </source>
</reference>
<name>A0A8D7FB59_MUSAM</name>
<sequence>MNIFNLSRVLDSPIFHHARVVDSDNQMLKDLPALHCGTEGLEILPSTKSCHNLKVTKSCTNLEA</sequence>
<protein>
    <submittedName>
        <fullName evidence="1">(wild Malaysian banana) hypothetical protein</fullName>
    </submittedName>
</protein>